<dbReference type="GO" id="GO:0019323">
    <property type="term" value="P:pentose catabolic process"/>
    <property type="evidence" value="ECO:0007669"/>
    <property type="project" value="TreeGrafter"/>
</dbReference>
<accession>V9DE21</accession>
<keyword evidence="1" id="KW-0479">Metal-binding</keyword>
<evidence type="ECO:0000313" key="5">
    <source>
        <dbReference type="Proteomes" id="UP000030678"/>
    </source>
</evidence>
<gene>
    <name evidence="4" type="ORF">G647_03947</name>
</gene>
<dbReference type="EMBL" id="KB822704">
    <property type="protein sequence ID" value="ETI24578.1"/>
    <property type="molecule type" value="Genomic_DNA"/>
</dbReference>
<dbReference type="OrthoDB" id="2932980at2759"/>
<dbReference type="GeneID" id="19982440"/>
<dbReference type="GO" id="GO:0016832">
    <property type="term" value="F:aldehyde-lyase activity"/>
    <property type="evidence" value="ECO:0007669"/>
    <property type="project" value="TreeGrafter"/>
</dbReference>
<dbReference type="RefSeq" id="XP_008726514.1">
    <property type="nucleotide sequence ID" value="XM_008728292.1"/>
</dbReference>
<proteinExistence type="predicted"/>
<dbReference type="AlphaFoldDB" id="V9DE21"/>
<keyword evidence="2" id="KW-0456">Lyase</keyword>
<sequence length="305" mass="33771">MATAATTTSSSDDQILTDALRDLISANHILHHHGVVDAYGHVSIRHPLDPTKYIMCGYMAPAMVSSPADLIHYNVSDSSPVDPHARKGYSERFIHGEIFKRFSSSSVNCVIHSHAEEVLPYVVSMGVKLKAVYHMSGFLGSRGVKVFDIAPLYRQGEQQDMLVNNARFGAALAEKFVAEGSGTEADAPEETVVLMRRHGFTVVGRDLVTAVYRAIYTRINAEAQTKAMSIARSGMVDNEEAQQREGMEMGFQALTAEQVVGCSVMNEAFHDKPWRLWVREVERLPLYENRLSESNPPGLKSEVDM</sequence>
<dbReference type="VEuPathDB" id="FungiDB:G647_03947"/>
<dbReference type="SMART" id="SM01007">
    <property type="entry name" value="Aldolase_II"/>
    <property type="match status" value="1"/>
</dbReference>
<dbReference type="InterPro" id="IPR050197">
    <property type="entry name" value="Aldolase_class_II_sugar_metab"/>
</dbReference>
<dbReference type="InterPro" id="IPR001303">
    <property type="entry name" value="Aldolase_II/adducin_N"/>
</dbReference>
<dbReference type="PANTHER" id="PTHR22789">
    <property type="entry name" value="FUCULOSE PHOSPHATE ALDOLASE"/>
    <property type="match status" value="1"/>
</dbReference>
<feature type="domain" description="Class II aldolase/adducin N-terminal" evidence="3">
    <location>
        <begin position="21"/>
        <end position="225"/>
    </location>
</feature>
<evidence type="ECO:0000256" key="2">
    <source>
        <dbReference type="ARBA" id="ARBA00023239"/>
    </source>
</evidence>
<dbReference type="GO" id="GO:0046872">
    <property type="term" value="F:metal ion binding"/>
    <property type="evidence" value="ECO:0007669"/>
    <property type="project" value="UniProtKB-KW"/>
</dbReference>
<organism evidence="4 5">
    <name type="scientific">Cladophialophora carrionii CBS 160.54</name>
    <dbReference type="NCBI Taxonomy" id="1279043"/>
    <lineage>
        <taxon>Eukaryota</taxon>
        <taxon>Fungi</taxon>
        <taxon>Dikarya</taxon>
        <taxon>Ascomycota</taxon>
        <taxon>Pezizomycotina</taxon>
        <taxon>Eurotiomycetes</taxon>
        <taxon>Chaetothyriomycetidae</taxon>
        <taxon>Chaetothyriales</taxon>
        <taxon>Herpotrichiellaceae</taxon>
        <taxon>Cladophialophora</taxon>
    </lineage>
</organism>
<dbReference type="InterPro" id="IPR036409">
    <property type="entry name" value="Aldolase_II/adducin_N_sf"/>
</dbReference>
<evidence type="ECO:0000259" key="3">
    <source>
        <dbReference type="SMART" id="SM01007"/>
    </source>
</evidence>
<evidence type="ECO:0000256" key="1">
    <source>
        <dbReference type="ARBA" id="ARBA00022723"/>
    </source>
</evidence>
<dbReference type="Pfam" id="PF00596">
    <property type="entry name" value="Aldolase_II"/>
    <property type="match status" value="1"/>
</dbReference>
<reference evidence="4 5" key="1">
    <citation type="submission" date="2013-03" db="EMBL/GenBank/DDBJ databases">
        <title>The Genome Sequence of Cladophialophora carrionii CBS 160.54.</title>
        <authorList>
            <consortium name="The Broad Institute Genomics Platform"/>
            <person name="Cuomo C."/>
            <person name="de Hoog S."/>
            <person name="Gorbushina A."/>
            <person name="Walker B."/>
            <person name="Young S.K."/>
            <person name="Zeng Q."/>
            <person name="Gargeya S."/>
            <person name="Fitzgerald M."/>
            <person name="Haas B."/>
            <person name="Abouelleil A."/>
            <person name="Allen A.W."/>
            <person name="Alvarado L."/>
            <person name="Arachchi H.M."/>
            <person name="Berlin A.M."/>
            <person name="Chapman S.B."/>
            <person name="Gainer-Dewar J."/>
            <person name="Goldberg J."/>
            <person name="Griggs A."/>
            <person name="Gujja S."/>
            <person name="Hansen M."/>
            <person name="Howarth C."/>
            <person name="Imamovic A."/>
            <person name="Ireland A."/>
            <person name="Larimer J."/>
            <person name="McCowan C."/>
            <person name="Murphy C."/>
            <person name="Pearson M."/>
            <person name="Poon T.W."/>
            <person name="Priest M."/>
            <person name="Roberts A."/>
            <person name="Saif S."/>
            <person name="Shea T."/>
            <person name="Sisk P."/>
            <person name="Sykes S."/>
            <person name="Wortman J."/>
            <person name="Nusbaum C."/>
            <person name="Birren B."/>
        </authorList>
    </citation>
    <scope>NUCLEOTIDE SEQUENCE [LARGE SCALE GENOMIC DNA]</scope>
    <source>
        <strain evidence="4 5">CBS 160.54</strain>
    </source>
</reference>
<dbReference type="PANTHER" id="PTHR22789:SF0">
    <property type="entry name" value="3-OXO-TETRONATE 4-PHOSPHATE DECARBOXYLASE-RELATED"/>
    <property type="match status" value="1"/>
</dbReference>
<dbReference type="Proteomes" id="UP000030678">
    <property type="component" value="Unassembled WGS sequence"/>
</dbReference>
<dbReference type="Gene3D" id="3.40.225.10">
    <property type="entry name" value="Class II aldolase/adducin N-terminal domain"/>
    <property type="match status" value="1"/>
</dbReference>
<name>V9DE21_9EURO</name>
<protein>
    <recommendedName>
        <fullName evidence="3">Class II aldolase/adducin N-terminal domain-containing protein</fullName>
    </recommendedName>
</protein>
<dbReference type="SUPFAM" id="SSF53639">
    <property type="entry name" value="AraD/HMP-PK domain-like"/>
    <property type="match status" value="1"/>
</dbReference>
<evidence type="ECO:0000313" key="4">
    <source>
        <dbReference type="EMBL" id="ETI24578.1"/>
    </source>
</evidence>
<dbReference type="GO" id="GO:0005829">
    <property type="term" value="C:cytosol"/>
    <property type="evidence" value="ECO:0007669"/>
    <property type="project" value="TreeGrafter"/>
</dbReference>
<dbReference type="HOGENOM" id="CLU_006033_2_2_1"/>